<dbReference type="Proteomes" id="UP000008068">
    <property type="component" value="Unassembled WGS sequence"/>
</dbReference>
<name>G0PCH8_CAEBE</name>
<protein>
    <submittedName>
        <fullName evidence="1">Uncharacterized protein</fullName>
    </submittedName>
</protein>
<evidence type="ECO:0000313" key="2">
    <source>
        <dbReference type="Proteomes" id="UP000008068"/>
    </source>
</evidence>
<gene>
    <name evidence="1" type="ORF">CAEBREN_12991</name>
</gene>
<reference evidence="2" key="1">
    <citation type="submission" date="2011-07" db="EMBL/GenBank/DDBJ databases">
        <authorList>
            <consortium name="Caenorhabditis brenneri Sequencing and Analysis Consortium"/>
            <person name="Wilson R.K."/>
        </authorList>
    </citation>
    <scope>NUCLEOTIDE SEQUENCE [LARGE SCALE GENOMIC DNA]</scope>
    <source>
        <strain evidence="2">PB2801</strain>
    </source>
</reference>
<dbReference type="InParanoid" id="G0PCH8"/>
<dbReference type="EMBL" id="GL380243">
    <property type="protein sequence ID" value="EGT51128.1"/>
    <property type="molecule type" value="Genomic_DNA"/>
</dbReference>
<proteinExistence type="predicted"/>
<dbReference type="HOGENOM" id="CLU_1836871_0_0_1"/>
<organism evidence="2">
    <name type="scientific">Caenorhabditis brenneri</name>
    <name type="common">Nematode worm</name>
    <dbReference type="NCBI Taxonomy" id="135651"/>
    <lineage>
        <taxon>Eukaryota</taxon>
        <taxon>Metazoa</taxon>
        <taxon>Ecdysozoa</taxon>
        <taxon>Nematoda</taxon>
        <taxon>Chromadorea</taxon>
        <taxon>Rhabditida</taxon>
        <taxon>Rhabditina</taxon>
        <taxon>Rhabditomorpha</taxon>
        <taxon>Rhabditoidea</taxon>
        <taxon>Rhabditidae</taxon>
        <taxon>Peloderinae</taxon>
        <taxon>Caenorhabditis</taxon>
    </lineage>
</organism>
<accession>G0PCH8</accession>
<keyword evidence="2" id="KW-1185">Reference proteome</keyword>
<evidence type="ECO:0000313" key="1">
    <source>
        <dbReference type="EMBL" id="EGT51128.1"/>
    </source>
</evidence>
<sequence length="140" mass="16192">MLKTFGTLTKFIQDFRTSKGRVPEEDFEEMQKVFDNFISQWNLFQFGSDSDQQLPVPETVCHCTQTLEKSRAFQNSKYSDILKYEHKSLMRVSEKLAEFKLTEIISGCPLDFDHNINVDCFERSESTSSEQSCSSSDDSD</sequence>
<dbReference type="AlphaFoldDB" id="G0PCH8"/>